<evidence type="ECO:0000313" key="5">
    <source>
        <dbReference type="EMBL" id="CAK0816672.1"/>
    </source>
</evidence>
<dbReference type="InterPro" id="IPR050776">
    <property type="entry name" value="Ank_Repeat/CDKN_Inhibitor"/>
</dbReference>
<dbReference type="PROSITE" id="PS50297">
    <property type="entry name" value="ANK_REP_REGION"/>
    <property type="match status" value="1"/>
</dbReference>
<evidence type="ECO:0000256" key="3">
    <source>
        <dbReference type="PROSITE-ProRule" id="PRU00023"/>
    </source>
</evidence>
<dbReference type="InterPro" id="IPR002110">
    <property type="entry name" value="Ankyrin_rpt"/>
</dbReference>
<evidence type="ECO:0000256" key="1">
    <source>
        <dbReference type="ARBA" id="ARBA00022737"/>
    </source>
</evidence>
<dbReference type="EMBL" id="CAUYUJ010006247">
    <property type="protein sequence ID" value="CAK0816672.1"/>
    <property type="molecule type" value="Genomic_DNA"/>
</dbReference>
<dbReference type="Proteomes" id="UP001189429">
    <property type="component" value="Unassembled WGS sequence"/>
</dbReference>
<dbReference type="Pfam" id="PF12796">
    <property type="entry name" value="Ank_2"/>
    <property type="match status" value="1"/>
</dbReference>
<gene>
    <name evidence="5" type="ORF">PCOR1329_LOCUS19541</name>
</gene>
<protein>
    <recommendedName>
        <fullName evidence="7">ANK_REP_REGION domain-containing protein</fullName>
    </recommendedName>
</protein>
<feature type="non-terminal residue" evidence="5">
    <location>
        <position position="1"/>
    </location>
</feature>
<evidence type="ECO:0000256" key="4">
    <source>
        <dbReference type="SAM" id="MobiDB-lite"/>
    </source>
</evidence>
<keyword evidence="2 3" id="KW-0040">ANK repeat</keyword>
<accession>A0ABN9RCF1</accession>
<organism evidence="5 6">
    <name type="scientific">Prorocentrum cordatum</name>
    <dbReference type="NCBI Taxonomy" id="2364126"/>
    <lineage>
        <taxon>Eukaryota</taxon>
        <taxon>Sar</taxon>
        <taxon>Alveolata</taxon>
        <taxon>Dinophyceae</taxon>
        <taxon>Prorocentrales</taxon>
        <taxon>Prorocentraceae</taxon>
        <taxon>Prorocentrum</taxon>
    </lineage>
</organism>
<dbReference type="Gene3D" id="1.25.40.20">
    <property type="entry name" value="Ankyrin repeat-containing domain"/>
    <property type="match status" value="1"/>
</dbReference>
<name>A0ABN9RCF1_9DINO</name>
<sequence length="723" mass="74722">AKQIPAQNPCLQVPVLSYAVAAVAHASSHPAATMWGPPTKRRGSVLQRALAPAPPRCQFSAAPPPPPPRAGAAPCSRGAFAAFGGECSTAADRSPTGLCSGLRAGRRRRAGRVRGVGEHRPRSGTTQTFRLGPQGTRGAEKLRTAPRWNGARPDRTAADGTWSRPSAPCAGCGPCPPRACTKRWRDARPCWARAARPPSRGRWVRPEPCWTSWPARGWTSEGIKICAGFLFALPARAASRGRHAARGLLPPGRREADCGGVAVGRGRAVGVRHAPGRRTARAAAQRAAAAGAWAAAALVALSDRLAREGAAGGARAGLQAAVGGRGARCCRLPVAAPGPRQAVRLPRRSAVQAGAAFPGRARGLCRPEVPRRGRECRLQDNLSRPRARGVRRAVQGPRQGAILPGSPGDSAAPHGGAVGLSPRPLAWAPARSSPAARAPPRRAPRAAVRGRALAARGGRAEELAPARVRAEAVVLPCGGRAAGHCPAPGGRGRAAPPRAAERRAWHGARPLGRGAVGARCMLMPLLCSSTIVPDGVWHCTYNVHVDAEPFTIGVGGMGACASDLQVLAAEGDVAGLEEASLQGAPEAAEAAAIARIAVEQSHLQVLEWAHRRCGDGLLRSRFENGVSLLHLAAGAGEAGVARWLLQRGAEVDAPDASGATAAHWVQLSGSAECLAELHAWGADVEAADLRGGCRPLHYLAGKGHADAARWAVRRAGADAGAKD</sequence>
<feature type="repeat" description="ANK" evidence="3">
    <location>
        <begin position="624"/>
        <end position="656"/>
    </location>
</feature>
<dbReference type="SMART" id="SM00248">
    <property type="entry name" value="ANK"/>
    <property type="match status" value="3"/>
</dbReference>
<evidence type="ECO:0000313" key="6">
    <source>
        <dbReference type="Proteomes" id="UP001189429"/>
    </source>
</evidence>
<evidence type="ECO:0008006" key="7">
    <source>
        <dbReference type="Google" id="ProtNLM"/>
    </source>
</evidence>
<keyword evidence="1" id="KW-0677">Repeat</keyword>
<dbReference type="InterPro" id="IPR036770">
    <property type="entry name" value="Ankyrin_rpt-contain_sf"/>
</dbReference>
<feature type="region of interest" description="Disordered" evidence="4">
    <location>
        <begin position="382"/>
        <end position="445"/>
    </location>
</feature>
<evidence type="ECO:0000256" key="2">
    <source>
        <dbReference type="ARBA" id="ARBA00023043"/>
    </source>
</evidence>
<feature type="region of interest" description="Disordered" evidence="4">
    <location>
        <begin position="110"/>
        <end position="138"/>
    </location>
</feature>
<dbReference type="PROSITE" id="PS50088">
    <property type="entry name" value="ANK_REPEAT"/>
    <property type="match status" value="1"/>
</dbReference>
<proteinExistence type="predicted"/>
<dbReference type="PANTHER" id="PTHR24201">
    <property type="entry name" value="ANK_REP_REGION DOMAIN-CONTAINING PROTEIN"/>
    <property type="match status" value="1"/>
</dbReference>
<feature type="compositionally biased region" description="Low complexity" evidence="4">
    <location>
        <begin position="421"/>
        <end position="438"/>
    </location>
</feature>
<keyword evidence="6" id="KW-1185">Reference proteome</keyword>
<reference evidence="5" key="1">
    <citation type="submission" date="2023-10" db="EMBL/GenBank/DDBJ databases">
        <authorList>
            <person name="Chen Y."/>
            <person name="Shah S."/>
            <person name="Dougan E. K."/>
            <person name="Thang M."/>
            <person name="Chan C."/>
        </authorList>
    </citation>
    <scope>NUCLEOTIDE SEQUENCE [LARGE SCALE GENOMIC DNA]</scope>
</reference>
<comment type="caution">
    <text evidence="5">The sequence shown here is derived from an EMBL/GenBank/DDBJ whole genome shotgun (WGS) entry which is preliminary data.</text>
</comment>
<dbReference type="SUPFAM" id="SSF48403">
    <property type="entry name" value="Ankyrin repeat"/>
    <property type="match status" value="1"/>
</dbReference>